<gene>
    <name evidence="1" type="ORF">SDC9_95281</name>
</gene>
<organism evidence="1">
    <name type="scientific">bioreactor metagenome</name>
    <dbReference type="NCBI Taxonomy" id="1076179"/>
    <lineage>
        <taxon>unclassified sequences</taxon>
        <taxon>metagenomes</taxon>
        <taxon>ecological metagenomes</taxon>
    </lineage>
</organism>
<dbReference type="AlphaFoldDB" id="A0A645A6I4"/>
<evidence type="ECO:0000313" key="1">
    <source>
        <dbReference type="EMBL" id="MPM48556.1"/>
    </source>
</evidence>
<accession>A0A645A6I4</accession>
<dbReference type="EMBL" id="VSSQ01012150">
    <property type="protein sequence ID" value="MPM48556.1"/>
    <property type="molecule type" value="Genomic_DNA"/>
</dbReference>
<name>A0A645A6I4_9ZZZZ</name>
<protein>
    <submittedName>
        <fullName evidence="1">Uncharacterized protein</fullName>
    </submittedName>
</protein>
<proteinExistence type="predicted"/>
<sequence length="52" mass="6003">MEYSHQKREKKSKENGELQKLSLMKTKLEEMKLAHVEVEKNIKSAAVNSVAM</sequence>
<reference evidence="1" key="1">
    <citation type="submission" date="2019-08" db="EMBL/GenBank/DDBJ databases">
        <authorList>
            <person name="Kucharzyk K."/>
            <person name="Murdoch R.W."/>
            <person name="Higgins S."/>
            <person name="Loffler F."/>
        </authorList>
    </citation>
    <scope>NUCLEOTIDE SEQUENCE</scope>
</reference>
<comment type="caution">
    <text evidence="1">The sequence shown here is derived from an EMBL/GenBank/DDBJ whole genome shotgun (WGS) entry which is preliminary data.</text>
</comment>